<name>A0AAU9CY95_9LACO</name>
<keyword evidence="3" id="KW-1003">Cell membrane</keyword>
<evidence type="ECO:0000256" key="2">
    <source>
        <dbReference type="ARBA" id="ARBA00005745"/>
    </source>
</evidence>
<keyword evidence="4 7" id="KW-0812">Transmembrane</keyword>
<feature type="transmembrane region" description="Helical" evidence="7">
    <location>
        <begin position="109"/>
        <end position="127"/>
    </location>
</feature>
<keyword evidence="10" id="KW-1185">Reference proteome</keyword>
<evidence type="ECO:0000256" key="4">
    <source>
        <dbReference type="ARBA" id="ARBA00022692"/>
    </source>
</evidence>
<dbReference type="EMBL" id="AP026801">
    <property type="protein sequence ID" value="BDR56379.1"/>
    <property type="molecule type" value="Genomic_DNA"/>
</dbReference>
<gene>
    <name evidence="9" type="ORF">KIMC2_09410</name>
</gene>
<organism evidence="9 10">
    <name type="scientific">Xylocopilactobacillus apis</name>
    <dbReference type="NCBI Taxonomy" id="2932183"/>
    <lineage>
        <taxon>Bacteria</taxon>
        <taxon>Bacillati</taxon>
        <taxon>Bacillota</taxon>
        <taxon>Bacilli</taxon>
        <taxon>Lactobacillales</taxon>
        <taxon>Lactobacillaceae</taxon>
        <taxon>Xylocopilactobacillus</taxon>
    </lineage>
</organism>
<dbReference type="InterPro" id="IPR003004">
    <property type="entry name" value="GspF/PilC"/>
</dbReference>
<evidence type="ECO:0000313" key="9">
    <source>
        <dbReference type="EMBL" id="BDR56379.1"/>
    </source>
</evidence>
<dbReference type="PANTHER" id="PTHR30012:SF0">
    <property type="entry name" value="TYPE II SECRETION SYSTEM PROTEIN F-RELATED"/>
    <property type="match status" value="1"/>
</dbReference>
<dbReference type="GO" id="GO:0005886">
    <property type="term" value="C:plasma membrane"/>
    <property type="evidence" value="ECO:0007669"/>
    <property type="project" value="UniProtKB-SubCell"/>
</dbReference>
<dbReference type="InterPro" id="IPR042094">
    <property type="entry name" value="T2SS_GspF_sf"/>
</dbReference>
<dbReference type="InterPro" id="IPR018076">
    <property type="entry name" value="T2SS_GspF_dom"/>
</dbReference>
<comment type="similarity">
    <text evidence="2">Belongs to the GSP F family.</text>
</comment>
<keyword evidence="6 7" id="KW-0472">Membrane</keyword>
<dbReference type="Pfam" id="PF00482">
    <property type="entry name" value="T2SSF"/>
    <property type="match status" value="2"/>
</dbReference>
<dbReference type="Proteomes" id="UP001321804">
    <property type="component" value="Chromosome"/>
</dbReference>
<comment type="subcellular location">
    <subcellularLocation>
        <location evidence="1">Cell membrane</location>
        <topology evidence="1">Multi-pass membrane protein</topology>
    </subcellularLocation>
</comment>
<accession>A0AAU9CY95</accession>
<evidence type="ECO:0000313" key="10">
    <source>
        <dbReference type="Proteomes" id="UP001321804"/>
    </source>
</evidence>
<dbReference type="AlphaFoldDB" id="A0AAU9CY95"/>
<evidence type="ECO:0000256" key="1">
    <source>
        <dbReference type="ARBA" id="ARBA00004651"/>
    </source>
</evidence>
<feature type="domain" description="Type II secretion system protein GspF" evidence="8">
    <location>
        <begin position="202"/>
        <end position="320"/>
    </location>
</feature>
<feature type="transmembrane region" description="Helical" evidence="7">
    <location>
        <begin position="301"/>
        <end position="322"/>
    </location>
</feature>
<dbReference type="Gene3D" id="1.20.81.30">
    <property type="entry name" value="Type II secretion system (T2SS), domain F"/>
    <property type="match status" value="2"/>
</dbReference>
<reference evidence="9 10" key="1">
    <citation type="journal article" date="2023" name="Microbiol. Spectr.">
        <title>Symbiosis of Carpenter Bees with Uncharacterized Lactic Acid Bacteria Showing NAD Auxotrophy.</title>
        <authorList>
            <person name="Kawasaki S."/>
            <person name="Ozawa K."/>
            <person name="Mori T."/>
            <person name="Yamamoto A."/>
            <person name="Ito M."/>
            <person name="Ohkuma M."/>
            <person name="Sakamoto M."/>
            <person name="Matsutani M."/>
        </authorList>
    </citation>
    <scope>NUCLEOTIDE SEQUENCE [LARGE SCALE GENOMIC DNA]</scope>
    <source>
        <strain evidence="9 10">KimC2</strain>
    </source>
</reference>
<dbReference type="KEGG" id="xak:KIMC2_09410"/>
<keyword evidence="5 7" id="KW-1133">Transmembrane helix</keyword>
<evidence type="ECO:0000256" key="3">
    <source>
        <dbReference type="ARBA" id="ARBA00022475"/>
    </source>
</evidence>
<feature type="transmembrane region" description="Helical" evidence="7">
    <location>
        <begin position="147"/>
        <end position="168"/>
    </location>
</feature>
<feature type="domain" description="Type II secretion system protein GspF" evidence="8">
    <location>
        <begin position="17"/>
        <end position="123"/>
    </location>
</feature>
<protein>
    <submittedName>
        <fullName evidence="9">Type II secretion system F family protein</fullName>
    </submittedName>
</protein>
<sequence length="328" mass="37635">MAKNKLSKKDQAIIMIHIGEMMKNGFSIIQSLNFLEAVFPKYKNKIKKLISRLHNGEILTSAFAELGIKQNIIDQLEMSYAHGNLPESFISFGKMLQYRNTQSKKIIQLLIYPVFLLIMLGALQFGLKAAGFQAITGSSGSSIDKIINGSFLLILFLVLFSLIFYLFVNFQPVFKQVLILKKVPLIGKAILNYYHYLIMFDLTLFVKNGFSINQMIAICKTRPKKSYLYQISCQIEKDIINGTDLIKIIRKYLYFPSELEQILGRGLETDNLKIEFEVLTNIIYQRLLENIEKIINKIQPAMFLFVGICVVIVYLNILLPVFQMMKGI</sequence>
<evidence type="ECO:0000256" key="5">
    <source>
        <dbReference type="ARBA" id="ARBA00022989"/>
    </source>
</evidence>
<dbReference type="RefSeq" id="WP_317698302.1">
    <property type="nucleotide sequence ID" value="NZ_AP026801.1"/>
</dbReference>
<evidence type="ECO:0000256" key="7">
    <source>
        <dbReference type="SAM" id="Phobius"/>
    </source>
</evidence>
<evidence type="ECO:0000259" key="8">
    <source>
        <dbReference type="Pfam" id="PF00482"/>
    </source>
</evidence>
<dbReference type="PANTHER" id="PTHR30012">
    <property type="entry name" value="GENERAL SECRETION PATHWAY PROTEIN"/>
    <property type="match status" value="1"/>
</dbReference>
<proteinExistence type="inferred from homology"/>
<evidence type="ECO:0000256" key="6">
    <source>
        <dbReference type="ARBA" id="ARBA00023136"/>
    </source>
</evidence>